<dbReference type="RefSeq" id="WP_302928275.1">
    <property type="nucleotide sequence ID" value="NZ_JAJEPW010000011.1"/>
</dbReference>
<comment type="caution">
    <text evidence="2">The sequence shown here is derived from an EMBL/GenBank/DDBJ whole genome shotgun (WGS) entry which is preliminary data.</text>
</comment>
<reference evidence="2" key="1">
    <citation type="submission" date="2021-10" db="EMBL/GenBank/DDBJ databases">
        <title>Anaerobic single-cell dispensing facilitates the cultivation of human gut bacteria.</title>
        <authorList>
            <person name="Afrizal A."/>
        </authorList>
    </citation>
    <scope>NUCLEOTIDE SEQUENCE</scope>
    <source>
        <strain evidence="2">CLA-AA-H272</strain>
    </source>
</reference>
<protein>
    <recommendedName>
        <fullName evidence="4">CNNM transmembrane domain-containing protein</fullName>
    </recommendedName>
</protein>
<feature type="transmembrane region" description="Helical" evidence="1">
    <location>
        <begin position="49"/>
        <end position="75"/>
    </location>
</feature>
<gene>
    <name evidence="2" type="ORF">LKD37_05470</name>
</gene>
<organism evidence="2 3">
    <name type="scientific">Brotocaccenecus cirricatena</name>
    <dbReference type="NCBI Taxonomy" id="3064195"/>
    <lineage>
        <taxon>Bacteria</taxon>
        <taxon>Bacillati</taxon>
        <taxon>Bacillota</taxon>
        <taxon>Clostridia</taxon>
        <taxon>Eubacteriales</taxon>
        <taxon>Oscillospiraceae</taxon>
        <taxon>Brotocaccenecus</taxon>
    </lineage>
</organism>
<evidence type="ECO:0008006" key="4">
    <source>
        <dbReference type="Google" id="ProtNLM"/>
    </source>
</evidence>
<evidence type="ECO:0000313" key="2">
    <source>
        <dbReference type="EMBL" id="MCC2128971.1"/>
    </source>
</evidence>
<dbReference type="EMBL" id="JAJEPW010000011">
    <property type="protein sequence ID" value="MCC2128971.1"/>
    <property type="molecule type" value="Genomic_DNA"/>
</dbReference>
<dbReference type="Proteomes" id="UP001199319">
    <property type="component" value="Unassembled WGS sequence"/>
</dbReference>
<evidence type="ECO:0000256" key="1">
    <source>
        <dbReference type="SAM" id="Phobius"/>
    </source>
</evidence>
<keyword evidence="3" id="KW-1185">Reference proteome</keyword>
<feature type="transmembrane region" description="Helical" evidence="1">
    <location>
        <begin position="21"/>
        <end position="43"/>
    </location>
</feature>
<sequence length="188" mass="19533">MSDRDRSKDKNGGKKKSGRGWALRVFVLAVVLSALLSFFSTTALEGTGYVVAALVLAVFIGLGIVFDMIGVAVTAADPKPFHSMAAHKEKGAKAAIRLLQNANQVSSVCNDVVGDICGIVSGSTAAVIVTHLQRDLSTTSVLISIGATALISGITIGGKALGKTVAINQCTSVVYRVARIMHALHLSR</sequence>
<evidence type="ECO:0000313" key="3">
    <source>
        <dbReference type="Proteomes" id="UP001199319"/>
    </source>
</evidence>
<keyword evidence="1" id="KW-1133">Transmembrane helix</keyword>
<proteinExistence type="predicted"/>
<keyword evidence="1" id="KW-0472">Membrane</keyword>
<dbReference type="AlphaFoldDB" id="A0AAE3AAG0"/>
<name>A0AAE3AAG0_9FIRM</name>
<accession>A0AAE3AAG0</accession>
<keyword evidence="1" id="KW-0812">Transmembrane</keyword>